<evidence type="ECO:0000313" key="1">
    <source>
        <dbReference type="EMBL" id="EET61782.1"/>
    </source>
</evidence>
<sequence>MSEVIKKIQDMISAPSCCAELKAAGQAYLDAVGTEKEAAAKEALIAEIDADVTTIDGLIAFAGSDMGAKVFGENAGAVLAHAQDIKAKGALYCDCQACADALAVKELL</sequence>
<dbReference type="eggNOG" id="ENOG50330TH">
    <property type="taxonomic scope" value="Bacteria"/>
</dbReference>
<comment type="caution">
    <text evidence="1">The sequence shown here is derived from an EMBL/GenBank/DDBJ whole genome shotgun (WGS) entry which is preliminary data.</text>
</comment>
<dbReference type="OrthoDB" id="1654682at2"/>
<accession>C6LBH9</accession>
<proteinExistence type="predicted"/>
<keyword evidence="2" id="KW-1185">Reference proteome</keyword>
<dbReference type="Proteomes" id="UP000005561">
    <property type="component" value="Unassembled WGS sequence"/>
</dbReference>
<dbReference type="AlphaFoldDB" id="C6LBH9"/>
<evidence type="ECO:0000313" key="2">
    <source>
        <dbReference type="Proteomes" id="UP000005561"/>
    </source>
</evidence>
<reference evidence="1" key="1">
    <citation type="submission" date="2009-07" db="EMBL/GenBank/DDBJ databases">
        <authorList>
            <person name="Weinstock G."/>
            <person name="Sodergren E."/>
            <person name="Clifton S."/>
            <person name="Fulton L."/>
            <person name="Fulton B."/>
            <person name="Courtney L."/>
            <person name="Fronick C."/>
            <person name="Harrison M."/>
            <person name="Strong C."/>
            <person name="Farmer C."/>
            <person name="Delahaunty K."/>
            <person name="Markovic C."/>
            <person name="Hall O."/>
            <person name="Minx P."/>
            <person name="Tomlinson C."/>
            <person name="Mitreva M."/>
            <person name="Nelson J."/>
            <person name="Hou S."/>
            <person name="Wollam A."/>
            <person name="Pepin K.H."/>
            <person name="Johnson M."/>
            <person name="Bhonagiri V."/>
            <person name="Nash W.E."/>
            <person name="Warren W."/>
            <person name="Chinwalla A."/>
            <person name="Mardis E.R."/>
            <person name="Wilson R.K."/>
        </authorList>
    </citation>
    <scope>NUCLEOTIDE SEQUENCE [LARGE SCALE GENOMIC DNA]</scope>
    <source>
        <strain evidence="1">DSM 14469</strain>
    </source>
</reference>
<dbReference type="RefSeq" id="WP_006860771.1">
    <property type="nucleotide sequence ID" value="NZ_ACCL02000004.1"/>
</dbReference>
<organism evidence="1 2">
    <name type="scientific">Marvinbryantia formatexigens DSM 14469</name>
    <dbReference type="NCBI Taxonomy" id="478749"/>
    <lineage>
        <taxon>Bacteria</taxon>
        <taxon>Bacillati</taxon>
        <taxon>Bacillota</taxon>
        <taxon>Clostridia</taxon>
        <taxon>Lachnospirales</taxon>
        <taxon>Lachnospiraceae</taxon>
        <taxon>Marvinbryantia</taxon>
    </lineage>
</organism>
<dbReference type="STRING" id="168384.SAMN05660368_00652"/>
<protein>
    <recommendedName>
        <fullName evidence="3">Molecular chaperone Hsp90</fullName>
    </recommendedName>
</protein>
<name>C6LBH9_9FIRM</name>
<dbReference type="EMBL" id="ACCL02000004">
    <property type="protein sequence ID" value="EET61782.1"/>
    <property type="molecule type" value="Genomic_DNA"/>
</dbReference>
<evidence type="ECO:0008006" key="3">
    <source>
        <dbReference type="Google" id="ProtNLM"/>
    </source>
</evidence>
<gene>
    <name evidence="1" type="ORF">BRYFOR_05974</name>
</gene>